<accession>W4K2B2</accession>
<dbReference type="HOGENOM" id="CLU_056758_1_0_1"/>
<reference evidence="2 3" key="1">
    <citation type="journal article" date="2012" name="New Phytol.">
        <title>Insight into trade-off between wood decay and parasitism from the genome of a fungal forest pathogen.</title>
        <authorList>
            <person name="Olson A."/>
            <person name="Aerts A."/>
            <person name="Asiegbu F."/>
            <person name="Belbahri L."/>
            <person name="Bouzid O."/>
            <person name="Broberg A."/>
            <person name="Canback B."/>
            <person name="Coutinho P.M."/>
            <person name="Cullen D."/>
            <person name="Dalman K."/>
            <person name="Deflorio G."/>
            <person name="van Diepen L.T."/>
            <person name="Dunand C."/>
            <person name="Duplessis S."/>
            <person name="Durling M."/>
            <person name="Gonthier P."/>
            <person name="Grimwood J."/>
            <person name="Fossdal C.G."/>
            <person name="Hansson D."/>
            <person name="Henrissat B."/>
            <person name="Hietala A."/>
            <person name="Himmelstrand K."/>
            <person name="Hoffmeister D."/>
            <person name="Hogberg N."/>
            <person name="James T.Y."/>
            <person name="Karlsson M."/>
            <person name="Kohler A."/>
            <person name="Kues U."/>
            <person name="Lee Y.H."/>
            <person name="Lin Y.C."/>
            <person name="Lind M."/>
            <person name="Lindquist E."/>
            <person name="Lombard V."/>
            <person name="Lucas S."/>
            <person name="Lunden K."/>
            <person name="Morin E."/>
            <person name="Murat C."/>
            <person name="Park J."/>
            <person name="Raffaello T."/>
            <person name="Rouze P."/>
            <person name="Salamov A."/>
            <person name="Schmutz J."/>
            <person name="Solheim H."/>
            <person name="Stahlberg J."/>
            <person name="Velez H."/>
            <person name="de Vries R.P."/>
            <person name="Wiebenga A."/>
            <person name="Woodward S."/>
            <person name="Yakovlev I."/>
            <person name="Garbelotto M."/>
            <person name="Martin F."/>
            <person name="Grigoriev I.V."/>
            <person name="Stenlid J."/>
        </authorList>
    </citation>
    <scope>NUCLEOTIDE SEQUENCE [LARGE SCALE GENOMIC DNA]</scope>
    <source>
        <strain evidence="2 3">TC 32-1</strain>
    </source>
</reference>
<feature type="region of interest" description="Disordered" evidence="1">
    <location>
        <begin position="59"/>
        <end position="87"/>
    </location>
</feature>
<feature type="region of interest" description="Disordered" evidence="1">
    <location>
        <begin position="209"/>
        <end position="230"/>
    </location>
</feature>
<sequence>MSGPRLERSLRRARCLCRRASHPSSIVENSIPRLHTPCVSQRPHALRHHSSTALRLSPLIDPLTGHDSDPHTQPESSPDTPPEISDTEWDLRTGRAIDLLRSTLPTFFNTGLVTRAPPAVSPSWNLTGADLARDSMPTTAKAHGDDSKSIYSPNIYFSYTPPHALPSPFPRTLHVEGFPLYIASSVFIRHTLNALYSDLSVDVHKLSVNPSRSSRAPHTPSSGLEQDSARNRTLRREKSLFVGFTVSGSARVTGSETKWEVNSTYTFSPVSGLIHKHTIDSIQPAPHEAVFDLLRAALAKLRIGVAEPGSGVGVGGAACRTHAKGSGIGDEKGCM</sequence>
<keyword evidence="3" id="KW-1185">Reference proteome</keyword>
<dbReference type="AlphaFoldDB" id="W4K2B2"/>
<dbReference type="InParanoid" id="W4K2B2"/>
<dbReference type="GeneID" id="20672275"/>
<evidence type="ECO:0000256" key="1">
    <source>
        <dbReference type="SAM" id="MobiDB-lite"/>
    </source>
</evidence>
<organism evidence="2 3">
    <name type="scientific">Heterobasidion irregulare (strain TC 32-1)</name>
    <dbReference type="NCBI Taxonomy" id="747525"/>
    <lineage>
        <taxon>Eukaryota</taxon>
        <taxon>Fungi</taxon>
        <taxon>Dikarya</taxon>
        <taxon>Basidiomycota</taxon>
        <taxon>Agaricomycotina</taxon>
        <taxon>Agaricomycetes</taxon>
        <taxon>Russulales</taxon>
        <taxon>Bondarzewiaceae</taxon>
        <taxon>Heterobasidion</taxon>
        <taxon>Heterobasidion annosum species complex</taxon>
    </lineage>
</organism>
<dbReference type="STRING" id="747525.W4K2B2"/>
<protein>
    <submittedName>
        <fullName evidence="2">Uncharacterized protein</fullName>
    </submittedName>
</protein>
<gene>
    <name evidence="2" type="ORF">HETIRDRAFT_386381</name>
</gene>
<dbReference type="OrthoDB" id="1099063at2759"/>
<evidence type="ECO:0000313" key="2">
    <source>
        <dbReference type="EMBL" id="ETW79859.1"/>
    </source>
</evidence>
<dbReference type="RefSeq" id="XP_009548400.1">
    <property type="nucleotide sequence ID" value="XM_009550105.1"/>
</dbReference>
<name>W4K2B2_HETIT</name>
<evidence type="ECO:0000313" key="3">
    <source>
        <dbReference type="Proteomes" id="UP000030671"/>
    </source>
</evidence>
<dbReference type="eggNOG" id="ENOG502SN7W">
    <property type="taxonomic scope" value="Eukaryota"/>
</dbReference>
<feature type="compositionally biased region" description="Polar residues" evidence="1">
    <location>
        <begin position="209"/>
        <end position="225"/>
    </location>
</feature>
<dbReference type="KEGG" id="hir:HETIRDRAFT_386381"/>
<dbReference type="Proteomes" id="UP000030671">
    <property type="component" value="Unassembled WGS sequence"/>
</dbReference>
<proteinExistence type="predicted"/>
<dbReference type="EMBL" id="KI925460">
    <property type="protein sequence ID" value="ETW79859.1"/>
    <property type="molecule type" value="Genomic_DNA"/>
</dbReference>